<protein>
    <submittedName>
        <fullName evidence="1">Uncharacterized protein</fullName>
    </submittedName>
</protein>
<proteinExistence type="predicted"/>
<sequence>MLNAYFSDKCQQQTGLFHRTTKWQQIIFWLKTLASMIEKPAENYAYWDRKHHSIVDGNQSISSTIHRSMTTTFDGIKWNDTIEVTFSFDNNNQTVRTLKSIPIYLILNNQELLQNLKLNISPDDCVLMLN</sequence>
<reference evidence="1" key="1">
    <citation type="submission" date="2021-02" db="EMBL/GenBank/DDBJ databases">
        <authorList>
            <person name="Nowell W R."/>
        </authorList>
    </citation>
    <scope>NUCLEOTIDE SEQUENCE</scope>
</reference>
<gene>
    <name evidence="1" type="ORF">FNK824_LOCUS7153</name>
</gene>
<comment type="caution">
    <text evidence="1">The sequence shown here is derived from an EMBL/GenBank/DDBJ whole genome shotgun (WGS) entry which is preliminary data.</text>
</comment>
<evidence type="ECO:0000313" key="2">
    <source>
        <dbReference type="Proteomes" id="UP000663874"/>
    </source>
</evidence>
<dbReference type="AlphaFoldDB" id="A0A818ST51"/>
<dbReference type="EMBL" id="CAJOBE010000650">
    <property type="protein sequence ID" value="CAF3670330.1"/>
    <property type="molecule type" value="Genomic_DNA"/>
</dbReference>
<organism evidence="1 2">
    <name type="scientific">Rotaria sordida</name>
    <dbReference type="NCBI Taxonomy" id="392033"/>
    <lineage>
        <taxon>Eukaryota</taxon>
        <taxon>Metazoa</taxon>
        <taxon>Spiralia</taxon>
        <taxon>Gnathifera</taxon>
        <taxon>Rotifera</taxon>
        <taxon>Eurotatoria</taxon>
        <taxon>Bdelloidea</taxon>
        <taxon>Philodinida</taxon>
        <taxon>Philodinidae</taxon>
        <taxon>Rotaria</taxon>
    </lineage>
</organism>
<name>A0A818ST51_9BILA</name>
<evidence type="ECO:0000313" key="1">
    <source>
        <dbReference type="EMBL" id="CAF3670330.1"/>
    </source>
</evidence>
<accession>A0A818ST51</accession>
<dbReference type="Proteomes" id="UP000663874">
    <property type="component" value="Unassembled WGS sequence"/>
</dbReference>